<evidence type="ECO:0000313" key="1">
    <source>
        <dbReference type="EMBL" id="MFD2916588.1"/>
    </source>
</evidence>
<proteinExistence type="predicted"/>
<dbReference type="InterPro" id="IPR038056">
    <property type="entry name" value="YjbR-like_sf"/>
</dbReference>
<gene>
    <name evidence="1" type="ORF">ACFS29_13115</name>
</gene>
<accession>A0ABW5ZU73</accession>
<dbReference type="PANTHER" id="PTHR35145:SF1">
    <property type="entry name" value="CYTOPLASMIC PROTEIN"/>
    <property type="match status" value="1"/>
</dbReference>
<keyword evidence="2" id="KW-1185">Reference proteome</keyword>
<dbReference type="PANTHER" id="PTHR35145">
    <property type="entry name" value="CYTOPLASMIC PROTEIN-RELATED"/>
    <property type="match status" value="1"/>
</dbReference>
<dbReference type="Pfam" id="PF04237">
    <property type="entry name" value="YjbR"/>
    <property type="match status" value="1"/>
</dbReference>
<evidence type="ECO:0000313" key="2">
    <source>
        <dbReference type="Proteomes" id="UP001597548"/>
    </source>
</evidence>
<dbReference type="Gene3D" id="3.90.1150.30">
    <property type="match status" value="1"/>
</dbReference>
<comment type="caution">
    <text evidence="1">The sequence shown here is derived from an EMBL/GenBank/DDBJ whole genome shotgun (WGS) entry which is preliminary data.</text>
</comment>
<dbReference type="InterPro" id="IPR058532">
    <property type="entry name" value="YjbR/MT2646/Rv2570-like"/>
</dbReference>
<keyword evidence="1" id="KW-0238">DNA-binding</keyword>
<dbReference type="InterPro" id="IPR007351">
    <property type="entry name" value="YjbR"/>
</dbReference>
<sequence>MNIEQLREYCLNKKEVTEDFPFDQDTLVFKVLGKMFALFPLEKWEKGEGSVNLKCDPEYAIELRADYENITAGWHMSKKHWNTLYIHNGELQPKLICDLIDHSYDMVVKGMTKKMRQKLIS</sequence>
<dbReference type="RefSeq" id="WP_194506547.1">
    <property type="nucleotide sequence ID" value="NZ_JADILU010000001.1"/>
</dbReference>
<dbReference type="SUPFAM" id="SSF142906">
    <property type="entry name" value="YjbR-like"/>
    <property type="match status" value="1"/>
</dbReference>
<reference evidence="2" key="1">
    <citation type="journal article" date="2019" name="Int. J. Syst. Evol. Microbiol.">
        <title>The Global Catalogue of Microorganisms (GCM) 10K type strain sequencing project: providing services to taxonomists for standard genome sequencing and annotation.</title>
        <authorList>
            <consortium name="The Broad Institute Genomics Platform"/>
            <consortium name="The Broad Institute Genome Sequencing Center for Infectious Disease"/>
            <person name="Wu L."/>
            <person name="Ma J."/>
        </authorList>
    </citation>
    <scope>NUCLEOTIDE SEQUENCE [LARGE SCALE GENOMIC DNA]</scope>
    <source>
        <strain evidence="2">KCTC 32514</strain>
    </source>
</reference>
<dbReference type="EMBL" id="JBHUOS010000010">
    <property type="protein sequence ID" value="MFD2916588.1"/>
    <property type="molecule type" value="Genomic_DNA"/>
</dbReference>
<name>A0ABW5ZU73_9FLAO</name>
<organism evidence="1 2">
    <name type="scientific">Psychroserpens luteus</name>
    <dbReference type="NCBI Taxonomy" id="1434066"/>
    <lineage>
        <taxon>Bacteria</taxon>
        <taxon>Pseudomonadati</taxon>
        <taxon>Bacteroidota</taxon>
        <taxon>Flavobacteriia</taxon>
        <taxon>Flavobacteriales</taxon>
        <taxon>Flavobacteriaceae</taxon>
        <taxon>Psychroserpens</taxon>
    </lineage>
</organism>
<dbReference type="Proteomes" id="UP001597548">
    <property type="component" value="Unassembled WGS sequence"/>
</dbReference>
<protein>
    <submittedName>
        <fullName evidence="1">MmcQ/YjbR family DNA-binding protein</fullName>
    </submittedName>
</protein>
<dbReference type="GO" id="GO:0003677">
    <property type="term" value="F:DNA binding"/>
    <property type="evidence" value="ECO:0007669"/>
    <property type="project" value="UniProtKB-KW"/>
</dbReference>